<sequence>MHMVMISVLCVDDEPNILYLSKIFLEKTGNFQVDTVTSAEEALLLLREKEYDIVVSDYIMPKIDGLSFLRDLRKRGNQIPFILVSCRGQEMKVVEAINEGLSGYLAKEGDPEYNFAMLSHRIMQIVQLRKTEDGWKKSEEQFRLLYAHMAEGVALFTLVFDEHGKPIDYQFENVNQRYEEIFRQPGSLLQGRLISEIIGYVPYLYECAGVVDSQKPVSFEKYLRGPSRYYSISVSPWLENGFAMIFSDITRRVLAEEKLIETSQYLQNLITHAGTPIIVWDTNGFISQVNRSFEECTGYTHDELLKKPIQTILPVGDAELHLSKIRLTTLGMQLESTEIPIQIKSGDIRLLRWNSSNIKNSDGSLRATIAIGIDITRQKNLEEENATAVFQLKKNIAELAILNDGIRNPLAVILACAEFADESSFSRITTQVWEIDKMINQLDSRWIESEKILKFLEKHYLIGYQDTISRIKEDEKQIC</sequence>
<keyword evidence="1 2" id="KW-0597">Phosphoprotein</keyword>
<dbReference type="SUPFAM" id="SSF55785">
    <property type="entry name" value="PYP-like sensor domain (PAS domain)"/>
    <property type="match status" value="2"/>
</dbReference>
<dbReference type="PANTHER" id="PTHR44591">
    <property type="entry name" value="STRESS RESPONSE REGULATOR PROTEIN 1"/>
    <property type="match status" value="1"/>
</dbReference>
<dbReference type="Pfam" id="PF00989">
    <property type="entry name" value="PAS"/>
    <property type="match status" value="1"/>
</dbReference>
<dbReference type="CDD" id="cd00130">
    <property type="entry name" value="PAS"/>
    <property type="match status" value="1"/>
</dbReference>
<evidence type="ECO:0000256" key="2">
    <source>
        <dbReference type="PROSITE-ProRule" id="PRU00169"/>
    </source>
</evidence>
<comment type="caution">
    <text evidence="6">The sequence shown here is derived from an EMBL/GenBank/DDBJ whole genome shotgun (WGS) entry which is preliminary data.</text>
</comment>
<dbReference type="NCBIfam" id="TIGR00229">
    <property type="entry name" value="sensory_box"/>
    <property type="match status" value="1"/>
</dbReference>
<dbReference type="Proteomes" id="UP000245934">
    <property type="component" value="Unassembled WGS sequence"/>
</dbReference>
<feature type="domain" description="PAS" evidence="4">
    <location>
        <begin position="262"/>
        <end position="307"/>
    </location>
</feature>
<dbReference type="Pfam" id="PF00072">
    <property type="entry name" value="Response_reg"/>
    <property type="match status" value="1"/>
</dbReference>
<feature type="modified residue" description="4-aspartylphosphate" evidence="2">
    <location>
        <position position="57"/>
    </location>
</feature>
<dbReference type="InterPro" id="IPR001789">
    <property type="entry name" value="Sig_transdc_resp-reg_receiver"/>
</dbReference>
<name>A0A2V2N895_9EURY</name>
<dbReference type="Pfam" id="PF13188">
    <property type="entry name" value="PAS_8"/>
    <property type="match status" value="1"/>
</dbReference>
<dbReference type="InterPro" id="IPR050595">
    <property type="entry name" value="Bact_response_regulator"/>
</dbReference>
<dbReference type="AlphaFoldDB" id="A0A2V2N895"/>
<dbReference type="PROSITE" id="PS50113">
    <property type="entry name" value="PAC"/>
    <property type="match status" value="1"/>
</dbReference>
<evidence type="ECO:0000259" key="3">
    <source>
        <dbReference type="PROSITE" id="PS50110"/>
    </source>
</evidence>
<organism evidence="6 7">
    <name type="scientific">Methanospirillum stamsii</name>
    <dbReference type="NCBI Taxonomy" id="1277351"/>
    <lineage>
        <taxon>Archaea</taxon>
        <taxon>Methanobacteriati</taxon>
        <taxon>Methanobacteriota</taxon>
        <taxon>Stenosarchaea group</taxon>
        <taxon>Methanomicrobia</taxon>
        <taxon>Methanomicrobiales</taxon>
        <taxon>Methanospirillaceae</taxon>
        <taxon>Methanospirillum</taxon>
    </lineage>
</organism>
<reference evidence="6 7" key="1">
    <citation type="submission" date="2018-05" db="EMBL/GenBank/DDBJ databases">
        <title>Draft genome of Methanospirillum stamsii Pt1.</title>
        <authorList>
            <person name="Dueholm M.S."/>
            <person name="Nielsen P.H."/>
            <person name="Bakmann L.F."/>
            <person name="Otzen D.E."/>
        </authorList>
    </citation>
    <scope>NUCLEOTIDE SEQUENCE [LARGE SCALE GENOMIC DNA]</scope>
    <source>
        <strain evidence="6 7">Pt1</strain>
    </source>
</reference>
<dbReference type="InterPro" id="IPR000014">
    <property type="entry name" value="PAS"/>
</dbReference>
<gene>
    <name evidence="6" type="ORF">DLD82_00805</name>
</gene>
<evidence type="ECO:0000256" key="1">
    <source>
        <dbReference type="ARBA" id="ARBA00022553"/>
    </source>
</evidence>
<dbReference type="InterPro" id="IPR035965">
    <property type="entry name" value="PAS-like_dom_sf"/>
</dbReference>
<dbReference type="SUPFAM" id="SSF52172">
    <property type="entry name" value="CheY-like"/>
    <property type="match status" value="1"/>
</dbReference>
<dbReference type="PANTHER" id="PTHR44591:SF3">
    <property type="entry name" value="RESPONSE REGULATORY DOMAIN-CONTAINING PROTEIN"/>
    <property type="match status" value="1"/>
</dbReference>
<dbReference type="CDD" id="cd00156">
    <property type="entry name" value="REC"/>
    <property type="match status" value="1"/>
</dbReference>
<dbReference type="GO" id="GO:0006355">
    <property type="term" value="P:regulation of DNA-templated transcription"/>
    <property type="evidence" value="ECO:0007669"/>
    <property type="project" value="InterPro"/>
</dbReference>
<dbReference type="EMBL" id="QGMZ01000004">
    <property type="protein sequence ID" value="PWR76069.1"/>
    <property type="molecule type" value="Genomic_DNA"/>
</dbReference>
<dbReference type="InterPro" id="IPR013767">
    <property type="entry name" value="PAS_fold"/>
</dbReference>
<proteinExistence type="predicted"/>
<keyword evidence="7" id="KW-1185">Reference proteome</keyword>
<dbReference type="Gene3D" id="3.40.50.2300">
    <property type="match status" value="1"/>
</dbReference>
<evidence type="ECO:0000313" key="6">
    <source>
        <dbReference type="EMBL" id="PWR76069.1"/>
    </source>
</evidence>
<dbReference type="InterPro" id="IPR000700">
    <property type="entry name" value="PAS-assoc_C"/>
</dbReference>
<accession>A0A2V2N895</accession>
<evidence type="ECO:0000259" key="5">
    <source>
        <dbReference type="PROSITE" id="PS50113"/>
    </source>
</evidence>
<feature type="domain" description="Response regulatory" evidence="3">
    <location>
        <begin position="7"/>
        <end position="122"/>
    </location>
</feature>
<dbReference type="SMART" id="SM00091">
    <property type="entry name" value="PAS"/>
    <property type="match status" value="2"/>
</dbReference>
<dbReference type="SMART" id="SM00448">
    <property type="entry name" value="REC"/>
    <property type="match status" value="1"/>
</dbReference>
<dbReference type="InterPro" id="IPR011006">
    <property type="entry name" value="CheY-like_superfamily"/>
</dbReference>
<evidence type="ECO:0000259" key="4">
    <source>
        <dbReference type="PROSITE" id="PS50112"/>
    </source>
</evidence>
<dbReference type="PROSITE" id="PS50112">
    <property type="entry name" value="PAS"/>
    <property type="match status" value="1"/>
</dbReference>
<protein>
    <recommendedName>
        <fullName evidence="8">PAS domain S-box protein</fullName>
    </recommendedName>
</protein>
<evidence type="ECO:0008006" key="8">
    <source>
        <dbReference type="Google" id="ProtNLM"/>
    </source>
</evidence>
<evidence type="ECO:0000313" key="7">
    <source>
        <dbReference type="Proteomes" id="UP000245934"/>
    </source>
</evidence>
<feature type="domain" description="PAC" evidence="5">
    <location>
        <begin position="335"/>
        <end position="387"/>
    </location>
</feature>
<dbReference type="GO" id="GO:0000160">
    <property type="term" value="P:phosphorelay signal transduction system"/>
    <property type="evidence" value="ECO:0007669"/>
    <property type="project" value="InterPro"/>
</dbReference>
<dbReference type="PROSITE" id="PS50110">
    <property type="entry name" value="RESPONSE_REGULATORY"/>
    <property type="match status" value="1"/>
</dbReference>
<dbReference type="Gene3D" id="3.30.450.20">
    <property type="entry name" value="PAS domain"/>
    <property type="match status" value="2"/>
</dbReference>